<evidence type="ECO:0000256" key="12">
    <source>
        <dbReference type="PIRNR" id="PIRNR002764"/>
    </source>
</evidence>
<organism evidence="14 15">
    <name type="scientific">Ectothiorhodospira haloalkaliphila</name>
    <dbReference type="NCBI Taxonomy" id="421628"/>
    <lineage>
        <taxon>Bacteria</taxon>
        <taxon>Pseudomonadati</taxon>
        <taxon>Pseudomonadota</taxon>
        <taxon>Gammaproteobacteria</taxon>
        <taxon>Chromatiales</taxon>
        <taxon>Ectothiorhodospiraceae</taxon>
        <taxon>Ectothiorhodospira</taxon>
    </lineage>
</organism>
<dbReference type="NCBIfam" id="TIGR01190">
    <property type="entry name" value="ccmB"/>
    <property type="match status" value="1"/>
</dbReference>
<feature type="transmembrane region" description="Helical" evidence="13">
    <location>
        <begin position="194"/>
        <end position="217"/>
    </location>
</feature>
<dbReference type="PIRSF" id="PIRSF002764">
    <property type="entry name" value="CcmB"/>
    <property type="match status" value="1"/>
</dbReference>
<dbReference type="GO" id="GO:0015232">
    <property type="term" value="F:heme transmembrane transporter activity"/>
    <property type="evidence" value="ECO:0007669"/>
    <property type="project" value="InterPro"/>
</dbReference>
<feature type="transmembrane region" description="Helical" evidence="13">
    <location>
        <begin position="161"/>
        <end position="182"/>
    </location>
</feature>
<reference evidence="14 15" key="1">
    <citation type="journal article" date="2014" name="J Genomics">
        <title>Draft Genome Sequence of the Extremely Halophilic Phototrophic Purple Sulfur Bacterium Halorhodospira halochloris.</title>
        <authorList>
            <person name="Singh K.S."/>
            <person name="Kirksey J."/>
            <person name="Hoff W.D."/>
            <person name="Deole R."/>
        </authorList>
    </citation>
    <scope>NUCLEOTIDE SEQUENCE [LARGE SCALE GENOMIC DNA]</scope>
    <source>
        <strain evidence="14 15">A</strain>
    </source>
</reference>
<keyword evidence="6 12" id="KW-1003">Cell membrane</keyword>
<evidence type="ECO:0000256" key="9">
    <source>
        <dbReference type="ARBA" id="ARBA00022748"/>
    </source>
</evidence>
<evidence type="ECO:0000313" key="14">
    <source>
        <dbReference type="EMBL" id="AHK80149.1"/>
    </source>
</evidence>
<dbReference type="Pfam" id="PF03379">
    <property type="entry name" value="CcmB"/>
    <property type="match status" value="1"/>
</dbReference>
<dbReference type="OrthoDB" id="9799895at2"/>
<evidence type="ECO:0000256" key="7">
    <source>
        <dbReference type="ARBA" id="ARBA00022519"/>
    </source>
</evidence>
<feature type="transmembrane region" description="Helical" evidence="13">
    <location>
        <begin position="21"/>
        <end position="42"/>
    </location>
</feature>
<dbReference type="Proteomes" id="UP000019442">
    <property type="component" value="Chromosome"/>
</dbReference>
<comment type="function">
    <text evidence="1 12">Required for the export of heme to the periplasm for the biogenesis of c-type cytochromes.</text>
</comment>
<feature type="transmembrane region" description="Helical" evidence="13">
    <location>
        <begin position="93"/>
        <end position="116"/>
    </location>
</feature>
<dbReference type="PANTHER" id="PTHR30070:SF1">
    <property type="entry name" value="CYTOCHROME C BIOGENESIS B-RELATED"/>
    <property type="match status" value="1"/>
</dbReference>
<dbReference type="GO" id="GO:0005886">
    <property type="term" value="C:plasma membrane"/>
    <property type="evidence" value="ECO:0007669"/>
    <property type="project" value="UniProtKB-SubCell"/>
</dbReference>
<protein>
    <recommendedName>
        <fullName evidence="4 12">Heme exporter protein B</fullName>
    </recommendedName>
</protein>
<evidence type="ECO:0000256" key="8">
    <source>
        <dbReference type="ARBA" id="ARBA00022692"/>
    </source>
</evidence>
<evidence type="ECO:0000256" key="5">
    <source>
        <dbReference type="ARBA" id="ARBA00022448"/>
    </source>
</evidence>
<keyword evidence="7 12" id="KW-0997">Cell inner membrane</keyword>
<evidence type="ECO:0000256" key="2">
    <source>
        <dbReference type="ARBA" id="ARBA00004429"/>
    </source>
</evidence>
<feature type="transmembrane region" description="Helical" evidence="13">
    <location>
        <begin position="128"/>
        <end position="154"/>
    </location>
</feature>
<evidence type="ECO:0000256" key="3">
    <source>
        <dbReference type="ARBA" id="ARBA00010544"/>
    </source>
</evidence>
<keyword evidence="5 12" id="KW-0813">Transport</keyword>
<dbReference type="InterPro" id="IPR026031">
    <property type="entry name" value="Cyt_c_CcmB_bac"/>
</dbReference>
<keyword evidence="11 12" id="KW-0472">Membrane</keyword>
<evidence type="ECO:0000313" key="15">
    <source>
        <dbReference type="Proteomes" id="UP000019442"/>
    </source>
</evidence>
<dbReference type="GO" id="GO:1903607">
    <property type="term" value="P:cytochrome c biosynthetic process"/>
    <property type="evidence" value="ECO:0007669"/>
    <property type="project" value="TreeGrafter"/>
</dbReference>
<accession>W8KK63</accession>
<dbReference type="AlphaFoldDB" id="W8KK63"/>
<dbReference type="InterPro" id="IPR003544">
    <property type="entry name" value="Cyt_c_biogenesis_CcmB"/>
</dbReference>
<evidence type="ECO:0000256" key="13">
    <source>
        <dbReference type="SAM" id="Phobius"/>
    </source>
</evidence>
<dbReference type="PATRIC" id="fig|1354791.3.peg.234"/>
<proteinExistence type="inferred from homology"/>
<reference evidence="15" key="2">
    <citation type="submission" date="2014-02" db="EMBL/GenBank/DDBJ databases">
        <title>Draft Genome Sequence of extremely halophilic bacteria Halorhodospira halochloris.</title>
        <authorList>
            <person name="Singh K.S."/>
        </authorList>
    </citation>
    <scope>NUCLEOTIDE SEQUENCE [LARGE SCALE GENOMIC DNA]</scope>
    <source>
        <strain evidence="15">A</strain>
    </source>
</reference>
<dbReference type="HOGENOM" id="CLU_079069_1_0_6"/>
<dbReference type="PANTHER" id="PTHR30070">
    <property type="entry name" value="HEME EXPORTER PROTEIN B"/>
    <property type="match status" value="1"/>
</dbReference>
<sequence length="222" mass="23592">MLRALMALLRRDLLLAMRRRQDALVVLGFFVVVVSLFPLGVGPDPQLLRSMAPGVLWVSALLATMLSLERLFADDFRDGSLEQLLLTPQPLPLLVLMKILAHWLVTGLPLVLISPLLGMQLNLDGTEIAVLMMALLLGTPILSLVGAIGAGLTLGLRGGGVLISLLILPLYVPALIMGAGAVDAVMYGSSPDAHLSLLAALLIFTLLLAPWAIAAALRIMLD</sequence>
<evidence type="ECO:0000256" key="4">
    <source>
        <dbReference type="ARBA" id="ARBA00016452"/>
    </source>
</evidence>
<evidence type="ECO:0000256" key="10">
    <source>
        <dbReference type="ARBA" id="ARBA00022989"/>
    </source>
</evidence>
<gene>
    <name evidence="14" type="ORF">M911_14450</name>
</gene>
<name>W8KK63_9GAMM</name>
<evidence type="ECO:0000256" key="11">
    <source>
        <dbReference type="ARBA" id="ARBA00023136"/>
    </source>
</evidence>
<dbReference type="EMBL" id="CP007268">
    <property type="protein sequence ID" value="AHK80149.1"/>
    <property type="molecule type" value="Genomic_DNA"/>
</dbReference>
<keyword evidence="10 13" id="KW-1133">Transmembrane helix</keyword>
<keyword evidence="8 13" id="KW-0812">Transmembrane</keyword>
<keyword evidence="15" id="KW-1185">Reference proteome</keyword>
<dbReference type="GO" id="GO:0017004">
    <property type="term" value="P:cytochrome complex assembly"/>
    <property type="evidence" value="ECO:0007669"/>
    <property type="project" value="UniProtKB-KW"/>
</dbReference>
<keyword evidence="9 12" id="KW-0201">Cytochrome c-type biogenesis</keyword>
<comment type="subcellular location">
    <subcellularLocation>
        <location evidence="2">Cell inner membrane</location>
        <topology evidence="2">Multi-pass membrane protein</topology>
    </subcellularLocation>
</comment>
<dbReference type="KEGG" id="hhc:M911_14450"/>
<comment type="similarity">
    <text evidence="3 12">Belongs to the CcmB/CycW/HelB family.</text>
</comment>
<evidence type="ECO:0000256" key="6">
    <source>
        <dbReference type="ARBA" id="ARBA00022475"/>
    </source>
</evidence>
<dbReference type="PRINTS" id="PR01414">
    <property type="entry name" value="CCMBBIOGNSIS"/>
</dbReference>
<evidence type="ECO:0000256" key="1">
    <source>
        <dbReference type="ARBA" id="ARBA00002442"/>
    </source>
</evidence>